<dbReference type="PANTHER" id="PTHR48100">
    <property type="entry name" value="BROAD-SPECIFICITY PHOSPHATASE YOR283W-RELATED"/>
    <property type="match status" value="1"/>
</dbReference>
<accession>A0AAN9UG23</accession>
<protein>
    <recommendedName>
        <fullName evidence="3">Phosphoglycerate mutase</fullName>
    </recommendedName>
</protein>
<evidence type="ECO:0008006" key="3">
    <source>
        <dbReference type="Google" id="ProtNLM"/>
    </source>
</evidence>
<dbReference type="InterPro" id="IPR013078">
    <property type="entry name" value="His_Pase_superF_clade-1"/>
</dbReference>
<evidence type="ECO:0000313" key="1">
    <source>
        <dbReference type="EMBL" id="KAK7747624.1"/>
    </source>
</evidence>
<dbReference type="Proteomes" id="UP001320420">
    <property type="component" value="Unassembled WGS sequence"/>
</dbReference>
<dbReference type="Gene3D" id="3.40.50.1240">
    <property type="entry name" value="Phosphoglycerate mutase-like"/>
    <property type="match status" value="1"/>
</dbReference>
<name>A0AAN9UG23_9PEZI</name>
<dbReference type="InterPro" id="IPR029033">
    <property type="entry name" value="His_PPase_superfam"/>
</dbReference>
<dbReference type="EMBL" id="JAKJXP020000090">
    <property type="protein sequence ID" value="KAK7747624.1"/>
    <property type="molecule type" value="Genomic_DNA"/>
</dbReference>
<keyword evidence="2" id="KW-1185">Reference proteome</keyword>
<comment type="caution">
    <text evidence="1">The sequence shown here is derived from an EMBL/GenBank/DDBJ whole genome shotgun (WGS) entry which is preliminary data.</text>
</comment>
<proteinExistence type="predicted"/>
<organism evidence="1 2">
    <name type="scientific">Diatrype stigma</name>
    <dbReference type="NCBI Taxonomy" id="117547"/>
    <lineage>
        <taxon>Eukaryota</taxon>
        <taxon>Fungi</taxon>
        <taxon>Dikarya</taxon>
        <taxon>Ascomycota</taxon>
        <taxon>Pezizomycotina</taxon>
        <taxon>Sordariomycetes</taxon>
        <taxon>Xylariomycetidae</taxon>
        <taxon>Xylariales</taxon>
        <taxon>Diatrypaceae</taxon>
        <taxon>Diatrype</taxon>
    </lineage>
</organism>
<dbReference type="Pfam" id="PF00300">
    <property type="entry name" value="His_Phos_1"/>
    <property type="match status" value="1"/>
</dbReference>
<gene>
    <name evidence="1" type="ORF">SLS62_009035</name>
</gene>
<dbReference type="GO" id="GO:0005737">
    <property type="term" value="C:cytoplasm"/>
    <property type="evidence" value="ECO:0007669"/>
    <property type="project" value="TreeGrafter"/>
</dbReference>
<dbReference type="InterPro" id="IPR050275">
    <property type="entry name" value="PGM_Phosphatase"/>
</dbReference>
<dbReference type="GO" id="GO:0016791">
    <property type="term" value="F:phosphatase activity"/>
    <property type="evidence" value="ECO:0007669"/>
    <property type="project" value="TreeGrafter"/>
</dbReference>
<dbReference type="PANTHER" id="PTHR48100:SF24">
    <property type="entry name" value="PHOSPHOGLYCERATE MUTASE"/>
    <property type="match status" value="1"/>
</dbReference>
<dbReference type="AlphaFoldDB" id="A0AAN9UG23"/>
<dbReference type="SMART" id="SM00855">
    <property type="entry name" value="PGAM"/>
    <property type="match status" value="1"/>
</dbReference>
<sequence>MPPTIILIRHAQAEHNATQNWDIHDPDLSELGQNQCLELRKSLMENPLAQQAGLIVVSPMRRTVQTALRSLDWLIEKGVKIEADANWQANPQNPENSDKPCDTGTPAAQLAQEFPAVDFATALDPVYPDKRSAAAAAYHFQRSAILARAQTALRRLRARPEKVIVVVSHSGFLRVAVTGCFYFNADYRVFDFAAPPPQQKSQTQAALVAGSGGDIDVDGKGGANAETEKNPQIIEVVQHALTKEKGGGLGWSWTEHVELGTGLPDELPSAAA</sequence>
<dbReference type="SUPFAM" id="SSF53254">
    <property type="entry name" value="Phosphoglycerate mutase-like"/>
    <property type="match status" value="1"/>
</dbReference>
<dbReference type="CDD" id="cd07067">
    <property type="entry name" value="HP_PGM_like"/>
    <property type="match status" value="1"/>
</dbReference>
<reference evidence="1 2" key="1">
    <citation type="submission" date="2024-02" db="EMBL/GenBank/DDBJ databases">
        <title>De novo assembly and annotation of 12 fungi associated with fruit tree decline syndrome in Ontario, Canada.</title>
        <authorList>
            <person name="Sulman M."/>
            <person name="Ellouze W."/>
            <person name="Ilyukhin E."/>
        </authorList>
    </citation>
    <scope>NUCLEOTIDE SEQUENCE [LARGE SCALE GENOMIC DNA]</scope>
    <source>
        <strain evidence="1 2">M11/M66-122</strain>
    </source>
</reference>
<evidence type="ECO:0000313" key="2">
    <source>
        <dbReference type="Proteomes" id="UP001320420"/>
    </source>
</evidence>